<dbReference type="PANTHER" id="PTHR43356">
    <property type="entry name" value="PHOSPHATE ACETYLTRANSFERASE"/>
    <property type="match status" value="1"/>
</dbReference>
<evidence type="ECO:0000256" key="2">
    <source>
        <dbReference type="ARBA" id="ARBA00022679"/>
    </source>
</evidence>
<keyword evidence="3 5" id="KW-0012">Acyltransferase</keyword>
<dbReference type="InterPro" id="IPR002505">
    <property type="entry name" value="PTA_PTB"/>
</dbReference>
<keyword evidence="6" id="KW-1185">Reference proteome</keyword>
<dbReference type="SUPFAM" id="SSF53659">
    <property type="entry name" value="Isocitrate/Isopropylmalate dehydrogenase-like"/>
    <property type="match status" value="1"/>
</dbReference>
<dbReference type="Proteomes" id="UP000662904">
    <property type="component" value="Chromosome"/>
</dbReference>
<dbReference type="NCBIfam" id="NF006045">
    <property type="entry name" value="PRK08190.1"/>
    <property type="match status" value="1"/>
</dbReference>
<dbReference type="Pfam" id="PF01515">
    <property type="entry name" value="PTA_PTB"/>
    <property type="match status" value="1"/>
</dbReference>
<dbReference type="InterPro" id="IPR050500">
    <property type="entry name" value="Phos_Acetyltrans/Butyryltrans"/>
</dbReference>
<dbReference type="PIRSF" id="PIRSF000428">
    <property type="entry name" value="P_Ac_trans"/>
    <property type="match status" value="1"/>
</dbReference>
<dbReference type="KEGG" id="kme:H0A61_02458"/>
<keyword evidence="2 5" id="KW-0808">Transferase</keyword>
<name>A0A8A0RSA5_9FIRM</name>
<dbReference type="AlphaFoldDB" id="A0A8A0RSA5"/>
<sequence length="313" mass="33773">MNVSSFKDILRYVQQNKPKKIAIAAAQDTDVLEAVIKAKNLGIAEAILVGDWKKIKEILHLLEIKKDIFQVIDIKGTKEAAQKAVSLVRNMEADILMKGLIPTSELLKAVLDKENGLRGNNLLSHVAVFEFEQYNRLFILSDAAMNIAPNLEEKRQIIENAVFVARAIGIELPKVAVLSAVELVNPAINSTLDAANLSKMAERGQIKNAIIDGPLALDNAVSEKAAAHKGIHSPVAGKADVLIVPNIEAGNVLYKSFVYFAHAKSAGILAGAKAPVVLTSRSDSAETKINSISLSILMSNLNGSVKQIMKNDN</sequence>
<dbReference type="Gene3D" id="3.40.718.10">
    <property type="entry name" value="Isopropylmalate Dehydrogenase"/>
    <property type="match status" value="1"/>
</dbReference>
<dbReference type="GO" id="GO:0019605">
    <property type="term" value="P:butyrate metabolic process"/>
    <property type="evidence" value="ECO:0007669"/>
    <property type="project" value="InterPro"/>
</dbReference>
<dbReference type="PANTHER" id="PTHR43356:SF2">
    <property type="entry name" value="PHOSPHATE ACETYLTRANSFERASE"/>
    <property type="match status" value="1"/>
</dbReference>
<dbReference type="NCBIfam" id="TIGR02706">
    <property type="entry name" value="P_butyryltrans"/>
    <property type="match status" value="1"/>
</dbReference>
<gene>
    <name evidence="5" type="primary">pta_2</name>
    <name evidence="5" type="ORF">H0A61_02458</name>
</gene>
<evidence type="ECO:0000313" key="6">
    <source>
        <dbReference type="Proteomes" id="UP000662904"/>
    </source>
</evidence>
<dbReference type="EC" id="2.3.1.8" evidence="5"/>
<feature type="domain" description="Phosphate acetyl/butaryl transferase" evidence="4">
    <location>
        <begin position="79"/>
        <end position="294"/>
    </location>
</feature>
<dbReference type="GO" id="GO:0050182">
    <property type="term" value="F:phosphate butyryltransferase activity"/>
    <property type="evidence" value="ECO:0007669"/>
    <property type="project" value="InterPro"/>
</dbReference>
<accession>A0A8A0RSA5</accession>
<protein>
    <submittedName>
        <fullName evidence="5">Phosphate acetyltransferase</fullName>
        <ecNumber evidence="5">2.3.1.8</ecNumber>
    </submittedName>
</protein>
<proteinExistence type="inferred from homology"/>
<dbReference type="EMBL" id="CP059066">
    <property type="protein sequence ID" value="QSQ10066.1"/>
    <property type="molecule type" value="Genomic_DNA"/>
</dbReference>
<evidence type="ECO:0000259" key="4">
    <source>
        <dbReference type="Pfam" id="PF01515"/>
    </source>
</evidence>
<evidence type="ECO:0000256" key="3">
    <source>
        <dbReference type="ARBA" id="ARBA00023315"/>
    </source>
</evidence>
<evidence type="ECO:0000256" key="1">
    <source>
        <dbReference type="ARBA" id="ARBA00005656"/>
    </source>
</evidence>
<dbReference type="InterPro" id="IPR014079">
    <property type="entry name" value="Phosphate_butyryltransferase"/>
</dbReference>
<dbReference type="InterPro" id="IPR012147">
    <property type="entry name" value="P_Ac_Bu_trans"/>
</dbReference>
<organism evidence="5 6">
    <name type="scientific">Koleobacter methoxysyntrophicus</name>
    <dbReference type="NCBI Taxonomy" id="2751313"/>
    <lineage>
        <taxon>Bacteria</taxon>
        <taxon>Bacillati</taxon>
        <taxon>Bacillota</taxon>
        <taxon>Clostridia</taxon>
        <taxon>Koleobacterales</taxon>
        <taxon>Koleobacteraceae</taxon>
        <taxon>Koleobacter</taxon>
    </lineage>
</organism>
<dbReference type="RefSeq" id="WP_206707389.1">
    <property type="nucleotide sequence ID" value="NZ_CP059066.1"/>
</dbReference>
<dbReference type="NCBIfam" id="NF004472">
    <property type="entry name" value="PRK05805.1"/>
    <property type="match status" value="1"/>
</dbReference>
<dbReference type="GO" id="GO:0008959">
    <property type="term" value="F:phosphate acetyltransferase activity"/>
    <property type="evidence" value="ECO:0007669"/>
    <property type="project" value="UniProtKB-EC"/>
</dbReference>
<reference evidence="5" key="1">
    <citation type="submission" date="2020-07" db="EMBL/GenBank/DDBJ databases">
        <title>Koleobacter methoxysyntrophicus gen. nov., sp. nov., a novel anaerobic bacterium isolated from deep subsurface oil field and proposal of Koleobacterales ord. nov. in the phylum Firmicutes.</title>
        <authorList>
            <person name="Sakamoto S."/>
            <person name="Tamaki H."/>
        </authorList>
    </citation>
    <scope>NUCLEOTIDE SEQUENCE</scope>
    <source>
        <strain evidence="5">NRmbB1</strain>
    </source>
</reference>
<comment type="similarity">
    <text evidence="1">Belongs to the phosphate acetyltransferase and butyryltransferase family.</text>
</comment>
<evidence type="ECO:0000313" key="5">
    <source>
        <dbReference type="EMBL" id="QSQ10066.1"/>
    </source>
</evidence>